<dbReference type="GO" id="GO:0016887">
    <property type="term" value="F:ATP hydrolysis activity"/>
    <property type="evidence" value="ECO:0007669"/>
    <property type="project" value="InterPro"/>
</dbReference>
<dbReference type="PIRSF" id="PIRSF029347">
    <property type="entry name" value="RecF"/>
    <property type="match status" value="1"/>
</dbReference>
<dbReference type="InterPro" id="IPR051396">
    <property type="entry name" value="Bact_Antivir_Def_Nuclease"/>
</dbReference>
<organism evidence="2 3">
    <name type="scientific">Candidatus Thiomargarita nelsonii</name>
    <dbReference type="NCBI Taxonomy" id="1003181"/>
    <lineage>
        <taxon>Bacteria</taxon>
        <taxon>Pseudomonadati</taxon>
        <taxon>Pseudomonadota</taxon>
        <taxon>Gammaproteobacteria</taxon>
        <taxon>Thiotrichales</taxon>
        <taxon>Thiotrichaceae</taxon>
        <taxon>Thiomargarita</taxon>
    </lineage>
</organism>
<dbReference type="InterPro" id="IPR003959">
    <property type="entry name" value="ATPase_AAA_core"/>
</dbReference>
<proteinExistence type="predicted"/>
<dbReference type="PANTHER" id="PTHR43581">
    <property type="entry name" value="ATP/GTP PHOSPHATASE"/>
    <property type="match status" value="1"/>
</dbReference>
<feature type="domain" description="ATPase AAA-type core" evidence="1">
    <location>
        <begin position="23"/>
        <end position="318"/>
    </location>
</feature>
<evidence type="ECO:0000259" key="1">
    <source>
        <dbReference type="Pfam" id="PF13304"/>
    </source>
</evidence>
<dbReference type="PATRIC" id="fig|1003181.4.peg.4237"/>
<evidence type="ECO:0000313" key="2">
    <source>
        <dbReference type="EMBL" id="OAD20989.1"/>
    </source>
</evidence>
<dbReference type="EMBL" id="LUTY01001955">
    <property type="protein sequence ID" value="OAD20989.1"/>
    <property type="molecule type" value="Genomic_DNA"/>
</dbReference>
<dbReference type="SUPFAM" id="SSF52540">
    <property type="entry name" value="P-loop containing nucleoside triphosphate hydrolases"/>
    <property type="match status" value="1"/>
</dbReference>
<comment type="caution">
    <text evidence="2">The sequence shown here is derived from an EMBL/GenBank/DDBJ whole genome shotgun (WGS) entry which is preliminary data.</text>
</comment>
<dbReference type="AlphaFoldDB" id="A0A0A6P190"/>
<dbReference type="PANTHER" id="PTHR43581:SF4">
    <property type="entry name" value="ATP_GTP PHOSPHATASE"/>
    <property type="match status" value="1"/>
</dbReference>
<dbReference type="GO" id="GO:0005524">
    <property type="term" value="F:ATP binding"/>
    <property type="evidence" value="ECO:0007669"/>
    <property type="project" value="InterPro"/>
</dbReference>
<dbReference type="InterPro" id="IPR014555">
    <property type="entry name" value="RecF-like"/>
</dbReference>
<evidence type="ECO:0000313" key="3">
    <source>
        <dbReference type="Proteomes" id="UP000076962"/>
    </source>
</evidence>
<accession>A0A0A6P190</accession>
<gene>
    <name evidence="2" type="ORF">THIOM_003262</name>
</gene>
<dbReference type="Proteomes" id="UP000076962">
    <property type="component" value="Unassembled WGS sequence"/>
</dbReference>
<dbReference type="InterPro" id="IPR027417">
    <property type="entry name" value="P-loop_NTPase"/>
</dbReference>
<name>A0A0A6P190_9GAMM</name>
<reference evidence="2 3" key="1">
    <citation type="submission" date="2016-05" db="EMBL/GenBank/DDBJ databases">
        <title>Single-cell genome of chain-forming Candidatus Thiomargarita nelsonii and comparison to other large sulfur-oxidizing bacteria.</title>
        <authorList>
            <person name="Winkel M."/>
            <person name="Salman V."/>
            <person name="Woyke T."/>
            <person name="Schulz-Vogt H."/>
            <person name="Richter M."/>
            <person name="Flood B."/>
            <person name="Bailey J."/>
            <person name="Amann R."/>
            <person name="Mussmann M."/>
        </authorList>
    </citation>
    <scope>NUCLEOTIDE SEQUENCE [LARGE SCALE GENOMIC DNA]</scope>
    <source>
        <strain evidence="2 3">THI036</strain>
    </source>
</reference>
<dbReference type="Gene3D" id="3.40.50.300">
    <property type="entry name" value="P-loop containing nucleotide triphosphate hydrolases"/>
    <property type="match status" value="1"/>
</dbReference>
<keyword evidence="3" id="KW-1185">Reference proteome</keyword>
<sequence>MIREFYINNFKSLINFQSQLDKFTCLIGLNGSGKTTILQAIDFTTQLIKGHVEDWLNMREWALEDLFYSSNPSNNISFLLKLQFKKSSYSWRGEFNGNTLTCPFEKIVNDISGEILFEVTDRAYHIGNNPHKPIEFKYQGSILSVLQDEVLTEELINIRDFLVSVKSTDLLSPQLMRKRARQADNDLGLGGEKLSAFLHDLSDVQKNEINQLIKENFSPRFESFETTTIQAGWKKLSVTEKIIPVLETARLRTEAKHVSDGLLRLLAILSQMMSSSQVLLFDEIEDGINPEIVEKLVDLLISTPQQIITTTHSPIVLNYIEDEQAKKSVILTYKNEKGITQQRPFFTIKGVAEKLEILGPGEAMLDVNLNELAQELSHD</sequence>
<dbReference type="CDD" id="cd00267">
    <property type="entry name" value="ABC_ATPase"/>
    <property type="match status" value="1"/>
</dbReference>
<protein>
    <submittedName>
        <fullName evidence="2">SMC domain protein</fullName>
    </submittedName>
</protein>
<dbReference type="Pfam" id="PF13304">
    <property type="entry name" value="AAA_21"/>
    <property type="match status" value="1"/>
</dbReference>